<dbReference type="EMBL" id="PUHR01000069">
    <property type="protein sequence ID" value="KAG0668372.1"/>
    <property type="molecule type" value="Genomic_DNA"/>
</dbReference>
<gene>
    <name evidence="1" type="ORF">C6P45_004724</name>
</gene>
<reference evidence="1 2" key="1">
    <citation type="submission" date="2020-11" db="EMBL/GenBank/DDBJ databases">
        <title>Kefir isolates.</title>
        <authorList>
            <person name="Marcisauskas S."/>
            <person name="Kim Y."/>
            <person name="Blasche S."/>
        </authorList>
    </citation>
    <scope>NUCLEOTIDE SEQUENCE [LARGE SCALE GENOMIC DNA]</scope>
    <source>
        <strain evidence="1 2">OG2</strain>
    </source>
</reference>
<keyword evidence="2" id="KW-1185">Reference proteome</keyword>
<sequence>MSNVIGEPVDEAFILARSQILLRKFTNKVGNYLGNYRRNNICYVAAFLTLEFSNNQIWVQQYAFNNPDRHTQRNYFCEMIANETEYIFPYFNITVVDLPPSETGEAENRSEFFETISQIIIYDELLSYRGLSFEAKYVCREEYWKKEKICKNSFDTETPYVDSIPEKDISPNLSLKSMELKLLELTKYFGRCININSLFFQ</sequence>
<protein>
    <submittedName>
        <fullName evidence="1">Uncharacterized protein</fullName>
    </submittedName>
</protein>
<proteinExistence type="predicted"/>
<dbReference type="AlphaFoldDB" id="A0A9P6WCT5"/>
<dbReference type="Proteomes" id="UP000750334">
    <property type="component" value="Unassembled WGS sequence"/>
</dbReference>
<name>A0A9P6WCT5_MAUEX</name>
<evidence type="ECO:0000313" key="1">
    <source>
        <dbReference type="EMBL" id="KAG0668372.1"/>
    </source>
</evidence>
<accession>A0A9P6WCT5</accession>
<organism evidence="1 2">
    <name type="scientific">Maudiozyma exigua</name>
    <name type="common">Yeast</name>
    <name type="synonym">Kazachstania exigua</name>
    <dbReference type="NCBI Taxonomy" id="34358"/>
    <lineage>
        <taxon>Eukaryota</taxon>
        <taxon>Fungi</taxon>
        <taxon>Dikarya</taxon>
        <taxon>Ascomycota</taxon>
        <taxon>Saccharomycotina</taxon>
        <taxon>Saccharomycetes</taxon>
        <taxon>Saccharomycetales</taxon>
        <taxon>Saccharomycetaceae</taxon>
        <taxon>Maudiozyma</taxon>
    </lineage>
</organism>
<evidence type="ECO:0000313" key="2">
    <source>
        <dbReference type="Proteomes" id="UP000750334"/>
    </source>
</evidence>
<comment type="caution">
    <text evidence="1">The sequence shown here is derived from an EMBL/GenBank/DDBJ whole genome shotgun (WGS) entry which is preliminary data.</text>
</comment>